<protein>
    <submittedName>
        <fullName evidence="1">Uncharacterized protein</fullName>
    </submittedName>
</protein>
<name>A0A0U5F322_9PROT</name>
<evidence type="ECO:0000313" key="1">
    <source>
        <dbReference type="EMBL" id="CEF55421.1"/>
    </source>
</evidence>
<evidence type="ECO:0000313" key="2">
    <source>
        <dbReference type="Proteomes" id="UP000068250"/>
    </source>
</evidence>
<reference evidence="2" key="1">
    <citation type="submission" date="2014-09" db="EMBL/GenBank/DDBJ databases">
        <authorList>
            <person name="Illeghems K.G."/>
        </authorList>
    </citation>
    <scope>NUCLEOTIDE SEQUENCE [LARGE SCALE GENOMIC DNA]</scope>
    <source>
        <strain evidence="2">LMG 23848T</strain>
    </source>
</reference>
<gene>
    <name evidence="1" type="ORF">AGA_1412</name>
</gene>
<sequence length="38" mass="4273">MFLRSFLRTRGVAAFAMSFLPQSLSSLHMQAGRLSELD</sequence>
<accession>A0A0U5F322</accession>
<organism evidence="1 2">
    <name type="scientific">Acetobacter ghanensis</name>
    <dbReference type="NCBI Taxonomy" id="431306"/>
    <lineage>
        <taxon>Bacteria</taxon>
        <taxon>Pseudomonadati</taxon>
        <taxon>Pseudomonadota</taxon>
        <taxon>Alphaproteobacteria</taxon>
        <taxon>Acetobacterales</taxon>
        <taxon>Acetobacteraceae</taxon>
        <taxon>Acetobacter</taxon>
    </lineage>
</organism>
<dbReference type="Proteomes" id="UP000068250">
    <property type="component" value="Chromosome I"/>
</dbReference>
<dbReference type="AlphaFoldDB" id="A0A0U5F322"/>
<proteinExistence type="predicted"/>
<dbReference type="EMBL" id="LN609302">
    <property type="protein sequence ID" value="CEF55421.1"/>
    <property type="molecule type" value="Genomic_DNA"/>
</dbReference>